<dbReference type="OrthoDB" id="975012at2"/>
<dbReference type="InterPro" id="IPR000192">
    <property type="entry name" value="Aminotrans_V_dom"/>
</dbReference>
<keyword evidence="6 16" id="KW-0032">Aminotransferase</keyword>
<evidence type="ECO:0000256" key="8">
    <source>
        <dbReference type="ARBA" id="ARBA00022679"/>
    </source>
</evidence>
<dbReference type="EC" id="2.6.1.52" evidence="4"/>
<evidence type="ECO:0000256" key="13">
    <source>
        <dbReference type="ARBA" id="ARBA00047630"/>
    </source>
</evidence>
<dbReference type="SUPFAM" id="SSF53383">
    <property type="entry name" value="PLP-dependent transferases"/>
    <property type="match status" value="1"/>
</dbReference>
<evidence type="ECO:0000256" key="3">
    <source>
        <dbReference type="ARBA" id="ARBA00006904"/>
    </source>
</evidence>
<keyword evidence="11" id="KW-0718">Serine biosynthesis</keyword>
<dbReference type="Proteomes" id="UP000251993">
    <property type="component" value="Chromosome"/>
</dbReference>
<dbReference type="GO" id="GO:0004648">
    <property type="term" value="F:O-phospho-L-serine:2-oxoglutarate aminotransferase activity"/>
    <property type="evidence" value="ECO:0007669"/>
    <property type="project" value="UniProtKB-EC"/>
</dbReference>
<dbReference type="PANTHER" id="PTHR21152:SF40">
    <property type="entry name" value="ALANINE--GLYOXYLATE AMINOTRANSFERASE"/>
    <property type="match status" value="1"/>
</dbReference>
<evidence type="ECO:0000256" key="5">
    <source>
        <dbReference type="ARBA" id="ARBA00022490"/>
    </source>
</evidence>
<dbReference type="GO" id="GO:0006564">
    <property type="term" value="P:L-serine biosynthetic process"/>
    <property type="evidence" value="ECO:0007669"/>
    <property type="project" value="UniProtKB-KW"/>
</dbReference>
<feature type="domain" description="Aminotransferase class V" evidence="15">
    <location>
        <begin position="126"/>
        <end position="327"/>
    </location>
</feature>
<accession>A0A344TSL2</accession>
<keyword evidence="8 16" id="KW-0808">Transferase</keyword>
<dbReference type="RefSeq" id="WP_114070374.1">
    <property type="nucleotide sequence ID" value="NZ_CP030850.1"/>
</dbReference>
<dbReference type="KEGG" id="run:DR864_19365"/>
<evidence type="ECO:0000256" key="6">
    <source>
        <dbReference type="ARBA" id="ARBA00022576"/>
    </source>
</evidence>
<dbReference type="AlphaFoldDB" id="A0A344TSL2"/>
<comment type="catalytic activity">
    <reaction evidence="13">
        <text>4-(phosphooxy)-L-threonine + 2-oxoglutarate = (R)-3-hydroxy-2-oxo-4-phosphooxybutanoate + L-glutamate</text>
        <dbReference type="Rhea" id="RHEA:16573"/>
        <dbReference type="ChEBI" id="CHEBI:16810"/>
        <dbReference type="ChEBI" id="CHEBI:29985"/>
        <dbReference type="ChEBI" id="CHEBI:58452"/>
        <dbReference type="ChEBI" id="CHEBI:58538"/>
        <dbReference type="EC" id="2.6.1.52"/>
    </reaction>
</comment>
<keyword evidence="9" id="KW-0663">Pyridoxal phosphate</keyword>
<evidence type="ECO:0000256" key="2">
    <source>
        <dbReference type="ARBA" id="ARBA00005099"/>
    </source>
</evidence>
<dbReference type="EMBL" id="CP030850">
    <property type="protein sequence ID" value="AXE21633.1"/>
    <property type="molecule type" value="Genomic_DNA"/>
</dbReference>
<keyword evidence="17" id="KW-1185">Reference proteome</keyword>
<dbReference type="InterPro" id="IPR015421">
    <property type="entry name" value="PyrdxlP-dep_Trfase_major"/>
</dbReference>
<proteinExistence type="inferred from homology"/>
<evidence type="ECO:0000256" key="9">
    <source>
        <dbReference type="ARBA" id="ARBA00022898"/>
    </source>
</evidence>
<dbReference type="GO" id="GO:0019265">
    <property type="term" value="P:glycine biosynthetic process, by transamination of glyoxylate"/>
    <property type="evidence" value="ECO:0007669"/>
    <property type="project" value="TreeGrafter"/>
</dbReference>
<evidence type="ECO:0000256" key="14">
    <source>
        <dbReference type="ARBA" id="ARBA00049007"/>
    </source>
</evidence>
<evidence type="ECO:0000256" key="4">
    <source>
        <dbReference type="ARBA" id="ARBA00013030"/>
    </source>
</evidence>
<evidence type="ECO:0000256" key="10">
    <source>
        <dbReference type="ARBA" id="ARBA00023096"/>
    </source>
</evidence>
<comment type="catalytic activity">
    <reaction evidence="14">
        <text>O-phospho-L-serine + 2-oxoglutarate = 3-phosphooxypyruvate + L-glutamate</text>
        <dbReference type="Rhea" id="RHEA:14329"/>
        <dbReference type="ChEBI" id="CHEBI:16810"/>
        <dbReference type="ChEBI" id="CHEBI:18110"/>
        <dbReference type="ChEBI" id="CHEBI:29985"/>
        <dbReference type="ChEBI" id="CHEBI:57524"/>
        <dbReference type="EC" id="2.6.1.52"/>
    </reaction>
</comment>
<gene>
    <name evidence="16" type="ORF">DR864_19365</name>
</gene>
<evidence type="ECO:0000256" key="1">
    <source>
        <dbReference type="ARBA" id="ARBA00001933"/>
    </source>
</evidence>
<evidence type="ECO:0000256" key="7">
    <source>
        <dbReference type="ARBA" id="ARBA00022605"/>
    </source>
</evidence>
<dbReference type="Pfam" id="PF00266">
    <property type="entry name" value="Aminotran_5"/>
    <property type="match status" value="1"/>
</dbReference>
<evidence type="ECO:0000259" key="15">
    <source>
        <dbReference type="Pfam" id="PF00266"/>
    </source>
</evidence>
<dbReference type="PANTHER" id="PTHR21152">
    <property type="entry name" value="AMINOTRANSFERASE CLASS V"/>
    <property type="match status" value="1"/>
</dbReference>
<keyword evidence="5" id="KW-0963">Cytoplasm</keyword>
<comment type="cofactor">
    <cofactor evidence="1">
        <name>pyridoxal 5'-phosphate</name>
        <dbReference type="ChEBI" id="CHEBI:597326"/>
    </cofactor>
</comment>
<evidence type="ECO:0000313" key="16">
    <source>
        <dbReference type="EMBL" id="AXE21633.1"/>
    </source>
</evidence>
<protein>
    <recommendedName>
        <fullName evidence="4">phosphoserine transaminase</fullName>
        <ecNumber evidence="4">2.6.1.52</ecNumber>
    </recommendedName>
    <alternativeName>
        <fullName evidence="12">Phosphohydroxythreonine aminotransferase</fullName>
    </alternativeName>
</protein>
<comment type="similarity">
    <text evidence="3">Belongs to the class-V pyridoxal-phosphate-dependent aminotransferase family. SerC subfamily.</text>
</comment>
<keyword evidence="7" id="KW-0028">Amino-acid biosynthesis</keyword>
<dbReference type="UniPathway" id="UPA00135">
    <property type="reaction ID" value="UER00197"/>
</dbReference>
<dbReference type="InterPro" id="IPR015422">
    <property type="entry name" value="PyrdxlP-dep_Trfase_small"/>
</dbReference>
<comment type="pathway">
    <text evidence="2">Amino-acid biosynthesis; L-serine biosynthesis; L-serine from 3-phospho-D-glycerate: step 2/3.</text>
</comment>
<reference evidence="16 17" key="1">
    <citation type="submission" date="2018-07" db="EMBL/GenBank/DDBJ databases">
        <title>Genome sequencing of Runella.</title>
        <authorList>
            <person name="Baek M.-G."/>
            <person name="Yi H."/>
        </authorList>
    </citation>
    <scope>NUCLEOTIDE SEQUENCE [LARGE SCALE GENOMIC DNA]</scope>
    <source>
        <strain evidence="16 17">HYN0085</strain>
    </source>
</reference>
<evidence type="ECO:0000256" key="11">
    <source>
        <dbReference type="ARBA" id="ARBA00023299"/>
    </source>
</evidence>
<evidence type="ECO:0000313" key="17">
    <source>
        <dbReference type="Proteomes" id="UP000251993"/>
    </source>
</evidence>
<keyword evidence="10" id="KW-0664">Pyridoxine biosynthesis</keyword>
<dbReference type="GO" id="GO:0008615">
    <property type="term" value="P:pyridoxine biosynthetic process"/>
    <property type="evidence" value="ECO:0007669"/>
    <property type="project" value="UniProtKB-KW"/>
</dbReference>
<name>A0A344TSL2_9BACT</name>
<dbReference type="InterPro" id="IPR015424">
    <property type="entry name" value="PyrdxlP-dep_Trfase"/>
</dbReference>
<dbReference type="Gene3D" id="3.40.640.10">
    <property type="entry name" value="Type I PLP-dependent aspartate aminotransferase-like (Major domain)"/>
    <property type="match status" value="1"/>
</dbReference>
<dbReference type="Gene3D" id="3.90.1150.10">
    <property type="entry name" value="Aspartate Aminotransferase, domain 1"/>
    <property type="match status" value="1"/>
</dbReference>
<evidence type="ECO:0000256" key="12">
    <source>
        <dbReference type="ARBA" id="ARBA00031421"/>
    </source>
</evidence>
<dbReference type="GO" id="GO:0004760">
    <property type="term" value="F:L-serine-pyruvate transaminase activity"/>
    <property type="evidence" value="ECO:0007669"/>
    <property type="project" value="TreeGrafter"/>
</dbReference>
<dbReference type="PIRSF" id="PIRSF000525">
    <property type="entry name" value="SerC"/>
    <property type="match status" value="1"/>
</dbReference>
<organism evidence="16 17">
    <name type="scientific">Runella rosea</name>
    <dbReference type="NCBI Taxonomy" id="2259595"/>
    <lineage>
        <taxon>Bacteria</taxon>
        <taxon>Pseudomonadati</taxon>
        <taxon>Bacteroidota</taxon>
        <taxon>Cytophagia</taxon>
        <taxon>Cytophagales</taxon>
        <taxon>Spirosomataceae</taxon>
        <taxon>Runella</taxon>
    </lineage>
</organism>
<dbReference type="InterPro" id="IPR022278">
    <property type="entry name" value="Pser_aminoTfrase"/>
</dbReference>
<sequence>MKQVYFTAGPAEMYPTFEKHLLTAVEQQLGSISHRSQKFRSIYQFTVEQLRTLMNIPDTHGIFFTGSASEVWERVVQNCVEHESFHLVNGSFSKKFYEYSASLRKYAHKQEKPFGEGFDYAEVEVPEYAELICVTHNETSSGVQMREPDIHKLKRSNLKKLIAVDMVSSAPYPELDFGVVDTAFFSVQKAFGLPAGLGVWIANEKCLAKAERLQKYEDATIGAHNSLPMLWKNFKNYETPATPNVIGIYLLGKVAEDLNKIGAETVRKQTEEKYKLLNKYIETSRAFSPSVAEERHRSRTVVVANTRIPSPEVIAQVKQANMIVGSGYGPFKESQIRIANFPAVSFEQVEALIGELKKLEN</sequence>
<dbReference type="GO" id="GO:0008453">
    <property type="term" value="F:alanine-glyoxylate transaminase activity"/>
    <property type="evidence" value="ECO:0007669"/>
    <property type="project" value="TreeGrafter"/>
</dbReference>